<comment type="similarity">
    <text evidence="1">Belongs to the HIBADH-related family.</text>
</comment>
<evidence type="ECO:0000313" key="8">
    <source>
        <dbReference type="Proteomes" id="UP000244893"/>
    </source>
</evidence>
<dbReference type="PANTHER" id="PTHR43060:SF15">
    <property type="entry name" value="3-HYDROXYISOBUTYRATE DEHYDROGENASE-LIKE 1, MITOCHONDRIAL-RELATED"/>
    <property type="match status" value="1"/>
</dbReference>
<feature type="active site" evidence="4">
    <location>
        <position position="179"/>
    </location>
</feature>
<dbReference type="InterPro" id="IPR006115">
    <property type="entry name" value="6PGDH_NADP-bd"/>
</dbReference>
<feature type="domain" description="3-hydroxyisobutyrate dehydrogenase-like NAD-binding" evidence="6">
    <location>
        <begin position="175"/>
        <end position="289"/>
    </location>
</feature>
<dbReference type="Gene3D" id="3.40.50.720">
    <property type="entry name" value="NAD(P)-binding Rossmann-like Domain"/>
    <property type="match status" value="1"/>
</dbReference>
<evidence type="ECO:0000259" key="5">
    <source>
        <dbReference type="Pfam" id="PF03446"/>
    </source>
</evidence>
<dbReference type="InterPro" id="IPR029154">
    <property type="entry name" value="HIBADH-like_NADP-bd"/>
</dbReference>
<dbReference type="EMBL" id="QEOP01000002">
    <property type="protein sequence ID" value="PVZ93871.1"/>
    <property type="molecule type" value="Genomic_DNA"/>
</dbReference>
<keyword evidence="8" id="KW-1185">Reference proteome</keyword>
<evidence type="ECO:0008006" key="9">
    <source>
        <dbReference type="Google" id="ProtNLM"/>
    </source>
</evidence>
<evidence type="ECO:0000256" key="4">
    <source>
        <dbReference type="PIRSR" id="PIRSR000103-1"/>
    </source>
</evidence>
<proteinExistence type="inferred from homology"/>
<dbReference type="InterPro" id="IPR013328">
    <property type="entry name" value="6PGD_dom2"/>
</dbReference>
<dbReference type="GO" id="GO:0050661">
    <property type="term" value="F:NADP binding"/>
    <property type="evidence" value="ECO:0007669"/>
    <property type="project" value="InterPro"/>
</dbReference>
<reference evidence="7 8" key="1">
    <citation type="submission" date="2018-05" db="EMBL/GenBank/DDBJ databases">
        <title>Amnibacterium sp. M8JJ-5, whole genome shotgun sequence.</title>
        <authorList>
            <person name="Tuo L."/>
        </authorList>
    </citation>
    <scope>NUCLEOTIDE SEQUENCE [LARGE SCALE GENOMIC DNA]</scope>
    <source>
        <strain evidence="7 8">M8JJ-5</strain>
    </source>
</reference>
<evidence type="ECO:0000256" key="2">
    <source>
        <dbReference type="ARBA" id="ARBA00023002"/>
    </source>
</evidence>
<organism evidence="7 8">
    <name type="scientific">Amnibacterium flavum</name>
    <dbReference type="NCBI Taxonomy" id="2173173"/>
    <lineage>
        <taxon>Bacteria</taxon>
        <taxon>Bacillati</taxon>
        <taxon>Actinomycetota</taxon>
        <taxon>Actinomycetes</taxon>
        <taxon>Micrococcales</taxon>
        <taxon>Microbacteriaceae</taxon>
        <taxon>Amnibacterium</taxon>
    </lineage>
</organism>
<keyword evidence="3" id="KW-0520">NAD</keyword>
<dbReference type="GO" id="GO:0051287">
    <property type="term" value="F:NAD binding"/>
    <property type="evidence" value="ECO:0007669"/>
    <property type="project" value="InterPro"/>
</dbReference>
<feature type="domain" description="6-phosphogluconate dehydrogenase NADP-binding" evidence="5">
    <location>
        <begin position="8"/>
        <end position="161"/>
    </location>
</feature>
<name>A0A2V1HN94_9MICO</name>
<dbReference type="Pfam" id="PF03446">
    <property type="entry name" value="NAD_binding_2"/>
    <property type="match status" value="1"/>
</dbReference>
<dbReference type="OrthoDB" id="3185659at2"/>
<dbReference type="RefSeq" id="WP_116756385.1">
    <property type="nucleotide sequence ID" value="NZ_JBHUEX010000001.1"/>
</dbReference>
<evidence type="ECO:0000256" key="3">
    <source>
        <dbReference type="ARBA" id="ARBA00023027"/>
    </source>
</evidence>
<dbReference type="Pfam" id="PF14833">
    <property type="entry name" value="NAD_binding_11"/>
    <property type="match status" value="1"/>
</dbReference>
<comment type="caution">
    <text evidence="7">The sequence shown here is derived from an EMBL/GenBank/DDBJ whole genome shotgun (WGS) entry which is preliminary data.</text>
</comment>
<dbReference type="SUPFAM" id="SSF48179">
    <property type="entry name" value="6-phosphogluconate dehydrogenase C-terminal domain-like"/>
    <property type="match status" value="1"/>
</dbReference>
<dbReference type="InterPro" id="IPR008927">
    <property type="entry name" value="6-PGluconate_DH-like_C_sf"/>
</dbReference>
<protein>
    <recommendedName>
        <fullName evidence="9">NAD(P)-dependent oxidoreductase</fullName>
    </recommendedName>
</protein>
<dbReference type="AlphaFoldDB" id="A0A2V1HN94"/>
<gene>
    <name evidence="7" type="ORF">DDQ50_08835</name>
</gene>
<evidence type="ECO:0000256" key="1">
    <source>
        <dbReference type="ARBA" id="ARBA00009080"/>
    </source>
</evidence>
<dbReference type="InterPro" id="IPR036291">
    <property type="entry name" value="NAD(P)-bd_dom_sf"/>
</dbReference>
<keyword evidence="2" id="KW-0560">Oxidoreductase</keyword>
<dbReference type="PIRSF" id="PIRSF000103">
    <property type="entry name" value="HIBADH"/>
    <property type="match status" value="1"/>
</dbReference>
<dbReference type="InterPro" id="IPR015815">
    <property type="entry name" value="HIBADH-related"/>
</dbReference>
<dbReference type="SUPFAM" id="SSF51735">
    <property type="entry name" value="NAD(P)-binding Rossmann-fold domains"/>
    <property type="match status" value="1"/>
</dbReference>
<evidence type="ECO:0000259" key="6">
    <source>
        <dbReference type="Pfam" id="PF14833"/>
    </source>
</evidence>
<dbReference type="Proteomes" id="UP000244893">
    <property type="component" value="Unassembled WGS sequence"/>
</dbReference>
<sequence>MDDPTPPRVGVLGVGRMGLPICRRLLASGFAVSVHDVDTEARAGAAAIGAAVVSDAESLAARSDILVSVLPGVAEIRAAFVGDAGLLRHLPEGALWLDLTSGDPVLTNELSAIAAEYGVRTATATMGGGPANAEDGTLVFHLAGADDAVADARVLLGPLASPGGVRLVGPVPSDAQTVKLLANLLWFGQVVAVSEALMLGERLGMAPDALGDALVGSAGGSRFLDLHLAPLLAGDYSADFGFDRVVEELQTVSRIADSTSTPFELSRLVTRLHEQALEHFGPRDSETLVAALLRERAAAPPAR</sequence>
<accession>A0A2V1HN94</accession>
<evidence type="ECO:0000313" key="7">
    <source>
        <dbReference type="EMBL" id="PVZ93871.1"/>
    </source>
</evidence>
<dbReference type="PANTHER" id="PTHR43060">
    <property type="entry name" value="3-HYDROXYISOBUTYRATE DEHYDROGENASE-LIKE 1, MITOCHONDRIAL-RELATED"/>
    <property type="match status" value="1"/>
</dbReference>
<dbReference type="GO" id="GO:0016491">
    <property type="term" value="F:oxidoreductase activity"/>
    <property type="evidence" value="ECO:0007669"/>
    <property type="project" value="UniProtKB-KW"/>
</dbReference>
<dbReference type="Gene3D" id="1.10.1040.10">
    <property type="entry name" value="N-(1-d-carboxylethyl)-l-norvaline Dehydrogenase, domain 2"/>
    <property type="match status" value="1"/>
</dbReference>